<keyword evidence="1" id="KW-0812">Transmembrane</keyword>
<dbReference type="AlphaFoldDB" id="A0A2W7IKY4"/>
<evidence type="ECO:0000256" key="1">
    <source>
        <dbReference type="SAM" id="Phobius"/>
    </source>
</evidence>
<evidence type="ECO:0000313" key="3">
    <source>
        <dbReference type="Proteomes" id="UP000249688"/>
    </source>
</evidence>
<dbReference type="EMBL" id="QKYU01000025">
    <property type="protein sequence ID" value="PZW40037.1"/>
    <property type="molecule type" value="Genomic_DNA"/>
</dbReference>
<feature type="transmembrane region" description="Helical" evidence="1">
    <location>
        <begin position="12"/>
        <end position="34"/>
    </location>
</feature>
<protein>
    <submittedName>
        <fullName evidence="2">Uncharacterized protein</fullName>
    </submittedName>
</protein>
<comment type="caution">
    <text evidence="2">The sequence shown here is derived from an EMBL/GenBank/DDBJ whole genome shotgun (WGS) entry which is preliminary data.</text>
</comment>
<sequence>MIDPLALSASAGARLLLAAVVLAGLGGLVLWAMAI</sequence>
<keyword evidence="1" id="KW-1133">Transmembrane helix</keyword>
<organism evidence="2 3">
    <name type="scientific">Humitalea rosea</name>
    <dbReference type="NCBI Taxonomy" id="990373"/>
    <lineage>
        <taxon>Bacteria</taxon>
        <taxon>Pseudomonadati</taxon>
        <taxon>Pseudomonadota</taxon>
        <taxon>Alphaproteobacteria</taxon>
        <taxon>Acetobacterales</taxon>
        <taxon>Roseomonadaceae</taxon>
        <taxon>Humitalea</taxon>
    </lineage>
</organism>
<name>A0A2W7IKY4_9PROT</name>
<gene>
    <name evidence="2" type="ORF">C8P66_1255</name>
</gene>
<reference evidence="2 3" key="1">
    <citation type="submission" date="2018-06" db="EMBL/GenBank/DDBJ databases">
        <title>Genomic Encyclopedia of Archaeal and Bacterial Type Strains, Phase II (KMG-II): from individual species to whole genera.</title>
        <authorList>
            <person name="Goeker M."/>
        </authorList>
    </citation>
    <scope>NUCLEOTIDE SEQUENCE [LARGE SCALE GENOMIC DNA]</scope>
    <source>
        <strain evidence="2 3">DSM 24525</strain>
    </source>
</reference>
<proteinExistence type="predicted"/>
<keyword evidence="1" id="KW-0472">Membrane</keyword>
<accession>A0A2W7IKY4</accession>
<evidence type="ECO:0000313" key="2">
    <source>
        <dbReference type="EMBL" id="PZW40037.1"/>
    </source>
</evidence>
<dbReference type="Proteomes" id="UP000249688">
    <property type="component" value="Unassembled WGS sequence"/>
</dbReference>
<keyword evidence="3" id="KW-1185">Reference proteome</keyword>